<proteinExistence type="predicted"/>
<gene>
    <name evidence="2" type="ORF">pSinB_019</name>
</gene>
<dbReference type="Pfam" id="PF24877">
    <property type="entry name" value="ILV_EDD_C"/>
    <property type="match status" value="1"/>
</dbReference>
<organism evidence="2">
    <name type="scientific">Sinorhizobium sp. M14</name>
    <dbReference type="NCBI Taxonomy" id="430451"/>
    <lineage>
        <taxon>Bacteria</taxon>
        <taxon>Pseudomonadati</taxon>
        <taxon>Pseudomonadota</taxon>
        <taxon>Alphaproteobacteria</taxon>
        <taxon>Hyphomicrobiales</taxon>
        <taxon>Rhizobiaceae</taxon>
        <taxon>Sinorhizobium/Ensifer group</taxon>
        <taxon>Sinorhizobium</taxon>
    </lineage>
</organism>
<evidence type="ECO:0000313" key="2">
    <source>
        <dbReference type="EMBL" id="AMP34886.1"/>
    </source>
</evidence>
<dbReference type="RefSeq" id="WP_115422882.1">
    <property type="nucleotide sequence ID" value="NZ_KU140623.1"/>
</dbReference>
<dbReference type="PANTHER" id="PTHR43661">
    <property type="entry name" value="D-XYLONATE DEHYDRATASE"/>
    <property type="match status" value="1"/>
</dbReference>
<dbReference type="GO" id="GO:0016836">
    <property type="term" value="F:hydro-lyase activity"/>
    <property type="evidence" value="ECO:0007669"/>
    <property type="project" value="TreeGrafter"/>
</dbReference>
<dbReference type="Gene3D" id="1.25.40.10">
    <property type="entry name" value="Tetratricopeptide repeat domain"/>
    <property type="match status" value="1"/>
</dbReference>
<dbReference type="AlphaFoldDB" id="A0A142BP78"/>
<dbReference type="InterPro" id="IPR056740">
    <property type="entry name" value="ILV_EDD_C"/>
</dbReference>
<dbReference type="SUPFAM" id="SSF48452">
    <property type="entry name" value="TPR-like"/>
    <property type="match status" value="1"/>
</dbReference>
<reference evidence="2" key="1">
    <citation type="submission" date="2015-11" db="EMBL/GenBank/DDBJ databases">
        <title>Molecular characterization of pSinB plasmid of arsenite oxidizing, metalotolerant Sinorhizobium sp. M14 - insight into the heavy metal resistome of sinorhizobial extrachromosomal replicons.</title>
        <authorList>
            <person name="Romaniuk K."/>
            <person name="Decewicz P."/>
            <person name="Mielnicki S."/>
            <person name="Sklodowska A."/>
            <person name="Dziewit L."/>
            <person name="Drewniak L."/>
        </authorList>
    </citation>
    <scope>NUCLEOTIDE SEQUENCE</scope>
    <source>
        <strain evidence="2">M14</strain>
        <plasmid evidence="2">pSinB</plasmid>
    </source>
</reference>
<name>A0A142BP78_9HYPH</name>
<feature type="domain" description="Dihydroxy-acid/6-phosphogluconate dehydratase C-terminal" evidence="1">
    <location>
        <begin position="63"/>
        <end position="216"/>
    </location>
</feature>
<dbReference type="Gene3D" id="3.50.30.80">
    <property type="entry name" value="IlvD/EDD C-terminal domain-like"/>
    <property type="match status" value="1"/>
</dbReference>
<dbReference type="InterPro" id="IPR042096">
    <property type="entry name" value="Dihydro-acid_dehy_C"/>
</dbReference>
<dbReference type="PANTHER" id="PTHR43661:SF1">
    <property type="entry name" value="PHOSPHOGLUCONATE DEHYDRATASE"/>
    <property type="match status" value="1"/>
</dbReference>
<protein>
    <recommendedName>
        <fullName evidence="1">Dihydroxy-acid/6-phosphogluconate dehydratase C-terminal domain-containing protein</fullName>
    </recommendedName>
</protein>
<keyword evidence="2" id="KW-0614">Plasmid</keyword>
<dbReference type="SUPFAM" id="SSF52016">
    <property type="entry name" value="LeuD/IlvD-like"/>
    <property type="match status" value="1"/>
</dbReference>
<dbReference type="GO" id="GO:0005829">
    <property type="term" value="C:cytosol"/>
    <property type="evidence" value="ECO:0007669"/>
    <property type="project" value="TreeGrafter"/>
</dbReference>
<geneLocation type="plasmid" evidence="2">
    <name>pSinB</name>
</geneLocation>
<evidence type="ECO:0000259" key="1">
    <source>
        <dbReference type="Pfam" id="PF24877"/>
    </source>
</evidence>
<dbReference type="InterPro" id="IPR011990">
    <property type="entry name" value="TPR-like_helical_dom_sf"/>
</dbReference>
<sequence length="633" mass="71424">MMAHWLADITKLFTAKSHNLADLARVVGYDPETFYQGTLPEGEIRRRVLNTPLVVRELQFEEFSGNLGLAIVGLTSAGNMRHSASLPAIVFENELDLQEAYFQGKLDRDFAAVLRLSDYGQAKREKVSLLVPVLELLQAEGFGVAVLVDAIVTEVATTVPTAFNFAENASMGGRIGTIKDGDEIMFDWSSRRLNVLVTPIELEKRQLEPVADRASPYAFRFGQSTSETKYASVKQTIVRQAQYLSTLGVRFPEIRRNRNKISTSYMNIFHNICFILNRALESDSFAPIHGDFDLAQVLFEIQAQVFEFSKAGLSLRMYDSALHGAETCIKIAKILGDADFSASDGRVFTARTLQLLGLIHAGREDSRNSIYAFKGAIRELRESNYERDYGNQDLLAEIKRNLAKQLIAERRYEDAYVELGEAEEALRYLREVTNHPPRDIVRSLLRIHEDQVLLDRIQGRPDEALFHANAAVALCESGTRREPVDRWSLDALARAYRLSAEAHELAQEVSSSLKDLIASLSVEASALSVMSPSQRRLDRFQSSVRRLLNSATRYKDFDHRTREIVEAIENNLGRVSYEDDFPGLMDGLLNLEAEEKSVLPESVMHLRRRTPLEDLIWKEEQRRLGSTDIDTSA</sequence>
<accession>A0A142BP78</accession>
<dbReference type="EMBL" id="KU140623">
    <property type="protein sequence ID" value="AMP34886.1"/>
    <property type="molecule type" value="Genomic_DNA"/>
</dbReference>